<evidence type="ECO:0000313" key="4">
    <source>
        <dbReference type="Proteomes" id="UP000241769"/>
    </source>
</evidence>
<evidence type="ECO:0000313" key="3">
    <source>
        <dbReference type="EMBL" id="PRP83831.1"/>
    </source>
</evidence>
<dbReference type="OrthoDB" id="10351023at2759"/>
<dbReference type="AlphaFoldDB" id="A0A2P6NIR2"/>
<feature type="compositionally biased region" description="Basic residues" evidence="1">
    <location>
        <begin position="1"/>
        <end position="19"/>
    </location>
</feature>
<comment type="caution">
    <text evidence="3">The sequence shown here is derived from an EMBL/GenBank/DDBJ whole genome shotgun (WGS) entry which is preliminary data.</text>
</comment>
<keyword evidence="2" id="KW-1133">Transmembrane helix</keyword>
<evidence type="ECO:0000256" key="1">
    <source>
        <dbReference type="SAM" id="MobiDB-lite"/>
    </source>
</evidence>
<proteinExistence type="predicted"/>
<organism evidence="3 4">
    <name type="scientific">Planoprotostelium fungivorum</name>
    <dbReference type="NCBI Taxonomy" id="1890364"/>
    <lineage>
        <taxon>Eukaryota</taxon>
        <taxon>Amoebozoa</taxon>
        <taxon>Evosea</taxon>
        <taxon>Variosea</taxon>
        <taxon>Cavosteliida</taxon>
        <taxon>Cavosteliaceae</taxon>
        <taxon>Planoprotostelium</taxon>
    </lineage>
</organism>
<dbReference type="Proteomes" id="UP000241769">
    <property type="component" value="Unassembled WGS sequence"/>
</dbReference>
<accession>A0A2P6NIR2</accession>
<keyword evidence="4" id="KW-1185">Reference proteome</keyword>
<dbReference type="EMBL" id="MDYQ01000075">
    <property type="protein sequence ID" value="PRP83831.1"/>
    <property type="molecule type" value="Genomic_DNA"/>
</dbReference>
<keyword evidence="2" id="KW-0472">Membrane</keyword>
<reference evidence="3 4" key="1">
    <citation type="journal article" date="2018" name="Genome Biol. Evol.">
        <title>Multiple Roots of Fruiting Body Formation in Amoebozoa.</title>
        <authorList>
            <person name="Hillmann F."/>
            <person name="Forbes G."/>
            <person name="Novohradska S."/>
            <person name="Ferling I."/>
            <person name="Riege K."/>
            <person name="Groth M."/>
            <person name="Westermann M."/>
            <person name="Marz M."/>
            <person name="Spaller T."/>
            <person name="Winckler T."/>
            <person name="Schaap P."/>
            <person name="Glockner G."/>
        </authorList>
    </citation>
    <scope>NUCLEOTIDE SEQUENCE [LARGE SCALE GENOMIC DNA]</scope>
    <source>
        <strain evidence="3 4">Jena</strain>
    </source>
</reference>
<feature type="transmembrane region" description="Helical" evidence="2">
    <location>
        <begin position="711"/>
        <end position="730"/>
    </location>
</feature>
<protein>
    <submittedName>
        <fullName evidence="3">Uncharacterized protein</fullName>
    </submittedName>
</protein>
<feature type="region of interest" description="Disordered" evidence="1">
    <location>
        <begin position="1"/>
        <end position="45"/>
    </location>
</feature>
<evidence type="ECO:0000256" key="2">
    <source>
        <dbReference type="SAM" id="Phobius"/>
    </source>
</evidence>
<dbReference type="InParanoid" id="A0A2P6NIR2"/>
<gene>
    <name evidence="3" type="ORF">PROFUN_08946</name>
</gene>
<name>A0A2P6NIR2_9EUKA</name>
<feature type="region of interest" description="Disordered" evidence="1">
    <location>
        <begin position="787"/>
        <end position="819"/>
    </location>
</feature>
<sequence>MAKGGQKKGGNKKKAKPKHKNDPPKSEPEVQEQAPKQAPKEKPIMDMVPVGVTGTAMITPILTDTLTHVETFPKACHESMHSPETWEPILSNLNSALFVDTFQAIMAAPSYQVAAAHKEPALSHVIKDIKNAIEQKWLHPSQPSKAMLDRAVSQCPTLNRLPNVTFPKEMHDRCKSLLETKKARVIQMAPFWNDDMDQEIVTWDEDLHYRRDRDKIIHDDWVQISSKYQPGIPLGRIRVGQWSPDHDYEGQTRLKYDPATSLFHFYFCVEKAEQLNAQTANRGAKGEEEVEKILDQLVQKFKAGRFMRWDVKVKDIKGMIYYELKDDMSLLVFDTNVSPPIYTRRVCVTAEERCSWRLRRDFTPGEQISTQGRYFIMAETIEIERMITAMMQAEGEAFKSMYLRGIHDLHSATGPTFPAKTVRSFQTRVHCDTIPVLHSYLLCDANFTPTEDIDYEELRPHLIESLRDDTCFKRLLIETTQQVKAVLSFPPDVTGKPQMEGMKSYGEVIQKLGTSVGNFKFSFDQVEFIEDQHHIDGEEMCSAKPKPSDHICTHCTHPVPSTDPFCNNCGVLKEQKDLPRNKKPAVRPTISCYFGSESKFNGSGPLAAMDYNSEEDIIDVTYDQRFIRTVEWGELPASNTVSRISSSVAFCPLNCSDTMKASSCQQGGPLAGLGFKLTHVMVYLLVLDNFSLTPLTCGVLLSLCVLDNLPTMPSVVVSFFLILCLGYIYYTQRNHTSRQHGRVVKAVDSNLKIDIYYLRMQFILQAFRTNIQCFDFSEGGEDMNRLDEVEQPLSSDENEDQDNIRLCSYKSPEGRTRKS</sequence>
<keyword evidence="2" id="KW-0812">Transmembrane</keyword>